<keyword evidence="1" id="KW-0802">TPR repeat</keyword>
<comment type="caution">
    <text evidence="3">The sequence shown here is derived from an EMBL/GenBank/DDBJ whole genome shotgun (WGS) entry which is preliminary data.</text>
</comment>
<dbReference type="PROSITE" id="PS50005">
    <property type="entry name" value="TPR"/>
    <property type="match status" value="1"/>
</dbReference>
<sequence>MKVILPYLMVSVFAAHALPAAADANTERECGSLEWNYGPYDYRTMTPHQRKLVEAAHFTPSTENLTESATGNFGADIKYTLSVFPNHPRALLAMERLVAKEKSDPPSGAKYTMECFYERALRYKPDDPVPRMLYVSYLIRNNRLEDAHRHLEYVVEKTEESPLTQFNAGMLYFDMKDYDRALIQAHRAIALGSDRRELRDRLASVGRWVEPPPAAPASAASQ</sequence>
<dbReference type="InterPro" id="IPR019734">
    <property type="entry name" value="TPR_rpt"/>
</dbReference>
<keyword evidence="2" id="KW-0732">Signal</keyword>
<dbReference type="InterPro" id="IPR011990">
    <property type="entry name" value="TPR-like_helical_dom_sf"/>
</dbReference>
<dbReference type="Gene3D" id="1.25.40.10">
    <property type="entry name" value="Tetratricopeptide repeat domain"/>
    <property type="match status" value="1"/>
</dbReference>
<accession>A0ABW7H8D8</accession>
<gene>
    <name evidence="3" type="ORF">ACG04R_05340</name>
</gene>
<feature type="repeat" description="TPR" evidence="1">
    <location>
        <begin position="162"/>
        <end position="195"/>
    </location>
</feature>
<organism evidence="3 4">
    <name type="scientific">Pelomonas candidula</name>
    <dbReference type="NCBI Taxonomy" id="3299025"/>
    <lineage>
        <taxon>Bacteria</taxon>
        <taxon>Pseudomonadati</taxon>
        <taxon>Pseudomonadota</taxon>
        <taxon>Betaproteobacteria</taxon>
        <taxon>Burkholderiales</taxon>
        <taxon>Sphaerotilaceae</taxon>
        <taxon>Roseateles</taxon>
    </lineage>
</organism>
<dbReference type="RefSeq" id="WP_394406994.1">
    <property type="nucleotide sequence ID" value="NZ_JBIGIC010000002.1"/>
</dbReference>
<evidence type="ECO:0000256" key="2">
    <source>
        <dbReference type="SAM" id="SignalP"/>
    </source>
</evidence>
<keyword evidence="4" id="KW-1185">Reference proteome</keyword>
<proteinExistence type="predicted"/>
<feature type="chain" id="PRO_5046402122" evidence="2">
    <location>
        <begin position="18"/>
        <end position="222"/>
    </location>
</feature>
<protein>
    <submittedName>
        <fullName evidence="3">Tetratricopeptide repeat protein</fullName>
    </submittedName>
</protein>
<dbReference type="EMBL" id="JBIGIC010000002">
    <property type="protein sequence ID" value="MFG6486087.1"/>
    <property type="molecule type" value="Genomic_DNA"/>
</dbReference>
<dbReference type="SUPFAM" id="SSF48452">
    <property type="entry name" value="TPR-like"/>
    <property type="match status" value="1"/>
</dbReference>
<name>A0ABW7H8D8_9BURK</name>
<reference evidence="3 4" key="1">
    <citation type="submission" date="2024-08" db="EMBL/GenBank/DDBJ databases">
        <authorList>
            <person name="Lu H."/>
        </authorList>
    </citation>
    <scope>NUCLEOTIDE SEQUENCE [LARGE SCALE GENOMIC DNA]</scope>
    <source>
        <strain evidence="3 4">BYS78W</strain>
    </source>
</reference>
<evidence type="ECO:0000256" key="1">
    <source>
        <dbReference type="PROSITE-ProRule" id="PRU00339"/>
    </source>
</evidence>
<evidence type="ECO:0000313" key="4">
    <source>
        <dbReference type="Proteomes" id="UP001606134"/>
    </source>
</evidence>
<dbReference type="Proteomes" id="UP001606134">
    <property type="component" value="Unassembled WGS sequence"/>
</dbReference>
<feature type="signal peptide" evidence="2">
    <location>
        <begin position="1"/>
        <end position="17"/>
    </location>
</feature>
<evidence type="ECO:0000313" key="3">
    <source>
        <dbReference type="EMBL" id="MFG6486087.1"/>
    </source>
</evidence>